<dbReference type="SUPFAM" id="SSF56112">
    <property type="entry name" value="Protein kinase-like (PK-like)"/>
    <property type="match status" value="1"/>
</dbReference>
<feature type="domain" description="Protein kinase" evidence="12">
    <location>
        <begin position="1"/>
        <end position="233"/>
    </location>
</feature>
<dbReference type="AlphaFoldDB" id="A0AAV5E1T4"/>
<evidence type="ECO:0000313" key="13">
    <source>
        <dbReference type="EMBL" id="GJN16687.1"/>
    </source>
</evidence>
<evidence type="ECO:0000256" key="10">
    <source>
        <dbReference type="ARBA" id="ARBA00023170"/>
    </source>
</evidence>
<reference evidence="13" key="1">
    <citation type="journal article" date="2018" name="DNA Res.">
        <title>Multiple hybrid de novo genome assembly of finger millet, an orphan allotetraploid crop.</title>
        <authorList>
            <person name="Hatakeyama M."/>
            <person name="Aluri S."/>
            <person name="Balachadran M.T."/>
            <person name="Sivarajan S.R."/>
            <person name="Patrignani A."/>
            <person name="Gruter S."/>
            <person name="Poveda L."/>
            <person name="Shimizu-Inatsugi R."/>
            <person name="Baeten J."/>
            <person name="Francoijs K.J."/>
            <person name="Nataraja K.N."/>
            <person name="Reddy Y.A.N."/>
            <person name="Phadnis S."/>
            <person name="Ravikumar R.L."/>
            <person name="Schlapbach R."/>
            <person name="Sreeman S.M."/>
            <person name="Shimizu K.K."/>
        </authorList>
    </citation>
    <scope>NUCLEOTIDE SEQUENCE</scope>
</reference>
<organism evidence="13 14">
    <name type="scientific">Eleusine coracana subsp. coracana</name>
    <dbReference type="NCBI Taxonomy" id="191504"/>
    <lineage>
        <taxon>Eukaryota</taxon>
        <taxon>Viridiplantae</taxon>
        <taxon>Streptophyta</taxon>
        <taxon>Embryophyta</taxon>
        <taxon>Tracheophyta</taxon>
        <taxon>Spermatophyta</taxon>
        <taxon>Magnoliopsida</taxon>
        <taxon>Liliopsida</taxon>
        <taxon>Poales</taxon>
        <taxon>Poaceae</taxon>
        <taxon>PACMAD clade</taxon>
        <taxon>Chloridoideae</taxon>
        <taxon>Cynodonteae</taxon>
        <taxon>Eleusininae</taxon>
        <taxon>Eleusine</taxon>
    </lineage>
</organism>
<name>A0AAV5E1T4_ELECO</name>
<accession>A0AAV5E1T4</accession>
<evidence type="ECO:0000256" key="11">
    <source>
        <dbReference type="ARBA" id="ARBA00023180"/>
    </source>
</evidence>
<comment type="caution">
    <text evidence="13">The sequence shown here is derived from an EMBL/GenBank/DDBJ whole genome shotgun (WGS) entry which is preliminary data.</text>
</comment>
<gene>
    <name evidence="13" type="primary">gb03706</name>
    <name evidence="13" type="ORF">PR202_gb03706</name>
</gene>
<evidence type="ECO:0000256" key="2">
    <source>
        <dbReference type="ARBA" id="ARBA00022614"/>
    </source>
</evidence>
<dbReference type="InterPro" id="IPR051824">
    <property type="entry name" value="LRR_Rcpt-Like_S/T_Kinase"/>
</dbReference>
<keyword evidence="8" id="KW-1133">Transmembrane helix</keyword>
<proteinExistence type="predicted"/>
<keyword evidence="2" id="KW-0433">Leucine-rich repeat</keyword>
<keyword evidence="5" id="KW-0677">Repeat</keyword>
<dbReference type="Proteomes" id="UP001054889">
    <property type="component" value="Unassembled WGS sequence"/>
</dbReference>
<dbReference type="PROSITE" id="PS50011">
    <property type="entry name" value="PROTEIN_KINASE_DOM"/>
    <property type="match status" value="1"/>
</dbReference>
<comment type="subcellular location">
    <subcellularLocation>
        <location evidence="1">Membrane</location>
        <topology evidence="1">Single-pass type I membrane protein</topology>
    </subcellularLocation>
</comment>
<evidence type="ECO:0000256" key="9">
    <source>
        <dbReference type="ARBA" id="ARBA00023136"/>
    </source>
</evidence>
<keyword evidence="10" id="KW-0675">Receptor</keyword>
<evidence type="ECO:0000256" key="5">
    <source>
        <dbReference type="ARBA" id="ARBA00022737"/>
    </source>
</evidence>
<dbReference type="GO" id="GO:0005524">
    <property type="term" value="F:ATP binding"/>
    <property type="evidence" value="ECO:0007669"/>
    <property type="project" value="UniProtKB-KW"/>
</dbReference>
<dbReference type="InterPro" id="IPR000719">
    <property type="entry name" value="Prot_kinase_dom"/>
</dbReference>
<evidence type="ECO:0000256" key="1">
    <source>
        <dbReference type="ARBA" id="ARBA00004479"/>
    </source>
</evidence>
<evidence type="ECO:0000256" key="6">
    <source>
        <dbReference type="ARBA" id="ARBA00022741"/>
    </source>
</evidence>
<evidence type="ECO:0000256" key="8">
    <source>
        <dbReference type="ARBA" id="ARBA00022989"/>
    </source>
</evidence>
<dbReference type="FunFam" id="1.10.510.10:FF:000267">
    <property type="entry name" value="probable LRR receptor-like serine/threonine-protein kinase IRK"/>
    <property type="match status" value="1"/>
</dbReference>
<dbReference type="GO" id="GO:0016020">
    <property type="term" value="C:membrane"/>
    <property type="evidence" value="ECO:0007669"/>
    <property type="project" value="UniProtKB-SubCell"/>
</dbReference>
<evidence type="ECO:0000313" key="14">
    <source>
        <dbReference type="Proteomes" id="UP001054889"/>
    </source>
</evidence>
<dbReference type="Pfam" id="PF00069">
    <property type="entry name" value="Pkinase"/>
    <property type="match status" value="1"/>
</dbReference>
<protein>
    <recommendedName>
        <fullName evidence="12">Protein kinase domain-containing protein</fullName>
    </recommendedName>
</protein>
<evidence type="ECO:0000256" key="3">
    <source>
        <dbReference type="ARBA" id="ARBA00022692"/>
    </source>
</evidence>
<keyword evidence="3" id="KW-0812">Transmembrane</keyword>
<dbReference type="EMBL" id="BQKI01000073">
    <property type="protein sequence ID" value="GJN16687.1"/>
    <property type="molecule type" value="Genomic_DNA"/>
</dbReference>
<dbReference type="Gene3D" id="1.10.510.10">
    <property type="entry name" value="Transferase(Phosphotransferase) domain 1"/>
    <property type="match status" value="1"/>
</dbReference>
<dbReference type="GO" id="GO:0004672">
    <property type="term" value="F:protein kinase activity"/>
    <property type="evidence" value="ECO:0007669"/>
    <property type="project" value="InterPro"/>
</dbReference>
<keyword evidence="4" id="KW-0732">Signal</keyword>
<dbReference type="PANTHER" id="PTHR48006:SF96">
    <property type="entry name" value="PROTEIN KINASE DOMAIN-CONTAINING PROTEIN"/>
    <property type="match status" value="1"/>
</dbReference>
<keyword evidence="6" id="KW-0547">Nucleotide-binding</keyword>
<keyword evidence="7" id="KW-0067">ATP-binding</keyword>
<evidence type="ECO:0000256" key="4">
    <source>
        <dbReference type="ARBA" id="ARBA00022729"/>
    </source>
</evidence>
<evidence type="ECO:0000256" key="7">
    <source>
        <dbReference type="ARBA" id="ARBA00022840"/>
    </source>
</evidence>
<sequence>MPLKGYYWTPHLQLLITDYAPHGSLEARLHGSGSSSSSQSPPMVMTWAERFRVVSGTARALAHLHQAFRPPMIHYNLKPSNILLDDHCNPMVADFGLPRLLLHNQHHSRFHFHQGRGGGTAGGYVAPELACQSLRVNEKCDIYGFGVLILELVTGRRAVEYGDDDVVILIDQVRVMLDHNGGTNVLDCVDPRMGGDFPEEEVLPVLKLGMVCTSQIPSNRPSMAEVVQILQVIKAPVG</sequence>
<dbReference type="InterPro" id="IPR011009">
    <property type="entry name" value="Kinase-like_dom_sf"/>
</dbReference>
<keyword evidence="11" id="KW-0325">Glycoprotein</keyword>
<evidence type="ECO:0000259" key="12">
    <source>
        <dbReference type="PROSITE" id="PS50011"/>
    </source>
</evidence>
<keyword evidence="9" id="KW-0472">Membrane</keyword>
<reference evidence="13" key="2">
    <citation type="submission" date="2021-12" db="EMBL/GenBank/DDBJ databases">
        <title>Resequencing data analysis of finger millet.</title>
        <authorList>
            <person name="Hatakeyama M."/>
            <person name="Aluri S."/>
            <person name="Balachadran M.T."/>
            <person name="Sivarajan S.R."/>
            <person name="Poveda L."/>
            <person name="Shimizu-Inatsugi R."/>
            <person name="Schlapbach R."/>
            <person name="Sreeman S.M."/>
            <person name="Shimizu K.K."/>
        </authorList>
    </citation>
    <scope>NUCLEOTIDE SEQUENCE</scope>
</reference>
<dbReference type="PANTHER" id="PTHR48006">
    <property type="entry name" value="LEUCINE-RICH REPEAT-CONTAINING PROTEIN DDB_G0281931-RELATED"/>
    <property type="match status" value="1"/>
</dbReference>
<keyword evidence="14" id="KW-1185">Reference proteome</keyword>